<dbReference type="PIRSF" id="PIRSF002741">
    <property type="entry name" value="MppA"/>
    <property type="match status" value="1"/>
</dbReference>
<dbReference type="InterPro" id="IPR000914">
    <property type="entry name" value="SBP_5_dom"/>
</dbReference>
<comment type="subcellular location">
    <subcellularLocation>
        <location evidence="1">Periplasm</location>
    </subcellularLocation>
</comment>
<dbReference type="GO" id="GO:0030288">
    <property type="term" value="C:outer membrane-bounded periplasmic space"/>
    <property type="evidence" value="ECO:0007669"/>
    <property type="project" value="UniProtKB-ARBA"/>
</dbReference>
<dbReference type="HOGENOM" id="CLU_017028_7_3_5"/>
<comment type="similarity">
    <text evidence="2">Belongs to the bacterial solute-binding protein 5 family.</text>
</comment>
<dbReference type="PROSITE" id="PS51318">
    <property type="entry name" value="TAT"/>
    <property type="match status" value="1"/>
</dbReference>
<organism evidence="7 8">
    <name type="scientific">Ketogulonicigenium vulgare (strain WSH-001)</name>
    <dbReference type="NCBI Taxonomy" id="759362"/>
    <lineage>
        <taxon>Bacteria</taxon>
        <taxon>Pseudomonadati</taxon>
        <taxon>Pseudomonadota</taxon>
        <taxon>Alphaproteobacteria</taxon>
        <taxon>Rhodobacterales</taxon>
        <taxon>Roseobacteraceae</taxon>
        <taxon>Ketogulonicigenium</taxon>
    </lineage>
</organism>
<feature type="domain" description="Solute-binding protein family 5" evidence="6">
    <location>
        <begin position="82"/>
        <end position="415"/>
    </location>
</feature>
<evidence type="ECO:0000256" key="5">
    <source>
        <dbReference type="SAM" id="SignalP"/>
    </source>
</evidence>
<reference evidence="7 8" key="1">
    <citation type="journal article" date="2011" name="J. Bacteriol.">
        <title>Complete genome sequence of the industrial strain Ketogulonicigenium vulgare WSH-001.</title>
        <authorList>
            <person name="Liu L."/>
            <person name="Li Y."/>
            <person name="Zhang J."/>
            <person name="Zhou Z."/>
            <person name="Liu J."/>
            <person name="Li X."/>
            <person name="Zhou J."/>
            <person name="Du G."/>
            <person name="Wang L."/>
            <person name="Chen J."/>
        </authorList>
    </citation>
    <scope>NUCLEOTIDE SEQUENCE [LARGE SCALE GENOMIC DNA]</scope>
    <source>
        <strain evidence="7 8">WSH-001</strain>
        <plasmid evidence="8">pKVU_200</plasmid>
    </source>
</reference>
<keyword evidence="8" id="KW-1185">Reference proteome</keyword>
<evidence type="ECO:0000313" key="8">
    <source>
        <dbReference type="Proteomes" id="UP000000692"/>
    </source>
</evidence>
<sequence>MRLSLISRRSLMVAALLLGTTALVACKTEDTASADENRTITVGVQRPPNSYDPLLSVWGGQYQMYLLPVYEPLIRQNTDGTYGPALAVEFGYSDEARREYTLTLREGVVFSDGTTPVTADAVKQNLDRLLTVSGPQTRELSDSLAGVTAPDARTVVISLNQANPDLERIISQLSGMIVNPAALAEGSDLATNPAGAGPYVLDAANTIVNDTYVYTKNPHYYDPDAYPYATITMKVYGDQNAMLTALQSGVAQLGYGGPDNVEVARRAGLQVAEQPTNVFHIVLHDRDGALAPALADQRVRQALNFAVDREAILASVYRGEGALTTQIFGPNTEAYDAALNDLYPYDPDRARALLRDAGYPDGFTFSVAMFFPQRDGDYAQAIAAYLAEIGVTMQINSLAGTTSDPSIMRQNGGFVNGFGGQGAFTDSKTLFLSPGTIFNAFGSVDPELNALWEAAANQTSDAARQQGFRDLGRAVVEKAWFLPTTVVNAVAYYREDALSDVTFTPGVTVPLFYELRNKAE</sequence>
<evidence type="ECO:0000256" key="4">
    <source>
        <dbReference type="ARBA" id="ARBA00022729"/>
    </source>
</evidence>
<gene>
    <name evidence="7" type="ordered locus">KVU_PB0160</name>
</gene>
<dbReference type="Proteomes" id="UP000000692">
    <property type="component" value="Plasmid 2"/>
</dbReference>
<proteinExistence type="inferred from homology"/>
<feature type="signal peptide" evidence="5">
    <location>
        <begin position="1"/>
        <end position="25"/>
    </location>
</feature>
<dbReference type="Pfam" id="PF00496">
    <property type="entry name" value="SBP_bac_5"/>
    <property type="match status" value="1"/>
</dbReference>
<evidence type="ECO:0000313" key="7">
    <source>
        <dbReference type="EMBL" id="AEM42838.1"/>
    </source>
</evidence>
<dbReference type="SUPFAM" id="SSF53850">
    <property type="entry name" value="Periplasmic binding protein-like II"/>
    <property type="match status" value="1"/>
</dbReference>
<dbReference type="GO" id="GO:1904680">
    <property type="term" value="F:peptide transmembrane transporter activity"/>
    <property type="evidence" value="ECO:0007669"/>
    <property type="project" value="TreeGrafter"/>
</dbReference>
<dbReference type="RefSeq" id="WP_013385803.1">
    <property type="nucleotide sequence ID" value="NC_017385.1"/>
</dbReference>
<evidence type="ECO:0000259" key="6">
    <source>
        <dbReference type="Pfam" id="PF00496"/>
    </source>
</evidence>
<dbReference type="PROSITE" id="PS51257">
    <property type="entry name" value="PROKAR_LIPOPROTEIN"/>
    <property type="match status" value="1"/>
</dbReference>
<dbReference type="InterPro" id="IPR030678">
    <property type="entry name" value="Peptide/Ni-bd"/>
</dbReference>
<dbReference type="PATRIC" id="fig|759362.5.peg.3110"/>
<feature type="chain" id="PRO_5003391502" evidence="5">
    <location>
        <begin position="26"/>
        <end position="520"/>
    </location>
</feature>
<evidence type="ECO:0000256" key="3">
    <source>
        <dbReference type="ARBA" id="ARBA00022448"/>
    </source>
</evidence>
<dbReference type="AlphaFoldDB" id="F9YBT6"/>
<keyword evidence="7" id="KW-0614">Plasmid</keyword>
<evidence type="ECO:0000256" key="2">
    <source>
        <dbReference type="ARBA" id="ARBA00005695"/>
    </source>
</evidence>
<evidence type="ECO:0000256" key="1">
    <source>
        <dbReference type="ARBA" id="ARBA00004418"/>
    </source>
</evidence>
<dbReference type="OrthoDB" id="9803988at2"/>
<dbReference type="PANTHER" id="PTHR30290">
    <property type="entry name" value="PERIPLASMIC BINDING COMPONENT OF ABC TRANSPORTER"/>
    <property type="match status" value="1"/>
</dbReference>
<dbReference type="GO" id="GO:0015833">
    <property type="term" value="P:peptide transport"/>
    <property type="evidence" value="ECO:0007669"/>
    <property type="project" value="TreeGrafter"/>
</dbReference>
<dbReference type="PANTHER" id="PTHR30290:SF10">
    <property type="entry name" value="PERIPLASMIC OLIGOPEPTIDE-BINDING PROTEIN-RELATED"/>
    <property type="match status" value="1"/>
</dbReference>
<keyword evidence="4 5" id="KW-0732">Signal</keyword>
<accession>F9YBT6</accession>
<dbReference type="KEGG" id="kvl:KVU_PB0160"/>
<dbReference type="Gene3D" id="3.40.190.10">
    <property type="entry name" value="Periplasmic binding protein-like II"/>
    <property type="match status" value="1"/>
</dbReference>
<dbReference type="InterPro" id="IPR006311">
    <property type="entry name" value="TAT_signal"/>
</dbReference>
<geneLocation type="plasmid" evidence="8">
    <name>pKVU_200</name>
</geneLocation>
<dbReference type="InterPro" id="IPR039424">
    <property type="entry name" value="SBP_5"/>
</dbReference>
<protein>
    <submittedName>
        <fullName evidence="7">Putative ABC-type dipeptide transport system, periplasmic component</fullName>
    </submittedName>
</protein>
<dbReference type="Gene3D" id="3.10.105.10">
    <property type="entry name" value="Dipeptide-binding Protein, Domain 3"/>
    <property type="match status" value="1"/>
</dbReference>
<name>F9YBT6_KETVW</name>
<keyword evidence="3" id="KW-0813">Transport</keyword>
<dbReference type="EMBL" id="CP002020">
    <property type="protein sequence ID" value="AEM42838.1"/>
    <property type="molecule type" value="Genomic_DNA"/>
</dbReference>
<dbReference type="GO" id="GO:0043190">
    <property type="term" value="C:ATP-binding cassette (ABC) transporter complex"/>
    <property type="evidence" value="ECO:0007669"/>
    <property type="project" value="InterPro"/>
</dbReference>